<dbReference type="CDD" id="cd00257">
    <property type="entry name" value="beta-trefoil_FSCN-like"/>
    <property type="match status" value="2"/>
</dbReference>
<dbReference type="InterPro" id="IPR018077">
    <property type="entry name" value="Glyco_hydro_fam25_subgr"/>
</dbReference>
<dbReference type="SUPFAM" id="SSF50405">
    <property type="entry name" value="Actin-crosslinking proteins"/>
    <property type="match status" value="2"/>
</dbReference>
<dbReference type="Proteomes" id="UP000199413">
    <property type="component" value="Unassembled WGS sequence"/>
</dbReference>
<evidence type="ECO:0000313" key="5">
    <source>
        <dbReference type="EMBL" id="SCL29394.1"/>
    </source>
</evidence>
<comment type="similarity">
    <text evidence="1">Belongs to the glycosyl hydrolase 25 family.</text>
</comment>
<dbReference type="SMART" id="SM00641">
    <property type="entry name" value="Glyco_25"/>
    <property type="match status" value="1"/>
</dbReference>
<name>A0A1C6SIM3_9ACTN</name>
<proteinExistence type="inferred from homology"/>
<dbReference type="InterPro" id="IPR008999">
    <property type="entry name" value="Actin-crosslinking"/>
</dbReference>
<evidence type="ECO:0000256" key="1">
    <source>
        <dbReference type="ARBA" id="ARBA00010646"/>
    </source>
</evidence>
<dbReference type="Pfam" id="PF01183">
    <property type="entry name" value="Glyco_hydro_25"/>
    <property type="match status" value="1"/>
</dbReference>
<dbReference type="PANTHER" id="PTHR34135:SF2">
    <property type="entry name" value="LYSOZYME"/>
    <property type="match status" value="1"/>
</dbReference>
<evidence type="ECO:0000256" key="3">
    <source>
        <dbReference type="ARBA" id="ARBA00023295"/>
    </source>
</evidence>
<keyword evidence="2" id="KW-0378">Hydrolase</keyword>
<evidence type="ECO:0000313" key="6">
    <source>
        <dbReference type="Proteomes" id="UP000199413"/>
    </source>
</evidence>
<feature type="signal peptide" evidence="4">
    <location>
        <begin position="1"/>
        <end position="28"/>
    </location>
</feature>
<dbReference type="EMBL" id="FMHV01000002">
    <property type="protein sequence ID" value="SCL29394.1"/>
    <property type="molecule type" value="Genomic_DNA"/>
</dbReference>
<keyword evidence="4" id="KW-0732">Signal</keyword>
<keyword evidence="6" id="KW-1185">Reference proteome</keyword>
<dbReference type="PANTHER" id="PTHR34135">
    <property type="entry name" value="LYSOZYME"/>
    <property type="match status" value="1"/>
</dbReference>
<protein>
    <submittedName>
        <fullName evidence="5">Lyzozyme M1 (1,4-beta-N-acetylmuramidase), GH25 family</fullName>
    </submittedName>
</protein>
<dbReference type="GO" id="GO:0016998">
    <property type="term" value="P:cell wall macromolecule catabolic process"/>
    <property type="evidence" value="ECO:0007669"/>
    <property type="project" value="InterPro"/>
</dbReference>
<dbReference type="PROSITE" id="PS51904">
    <property type="entry name" value="GLYCOSYL_HYDROL_F25_2"/>
    <property type="match status" value="1"/>
</dbReference>
<sequence length="517" mass="55264">MLRKCLAVLLGAALGVGGLVGVAAPARALPTPPGYPIKGVDVSYFQGPSLDWAAVAAGGATFAYIRASEQDGQPVPHNNPDPYYATNYLGARANGLYTGAYHRARPDLSSGRQQANVLLNFAPYAADGRTLPPMLDIEWPRADWGLNDCYNMTPAQLVAWVRDFVTEIAVRTGRQAMIYTNTNWWNPCTASNTSFAANPLFIANYSQNPPPLPAGWSSFALWQHAAGTPIPGSEFSTPDLDVFNGDYAALARLLGGPATSLLATVNNRYVTAANAGTSPLIASRTAIGPWEQFDQIDVGSGFVAYRSRENGRYVTAENAGASPLIANRTKVGPWEKFRIINNADGTASLIANANNRYVTAENAGASPLIANRTAIGSWEKFRFVTPPALVHLLANVNLRYVTAESAGTSPLIANRTAAGGWEQFDRIDAGSGFVAFRARVNGRYVTAENAGASALIANRTAIGAWEKFRIITNADGTVSLLANANNRYVTAENAGASPLIANRTAVGSWEKFFWLTR</sequence>
<dbReference type="Gene3D" id="3.20.20.80">
    <property type="entry name" value="Glycosidases"/>
    <property type="match status" value="1"/>
</dbReference>
<dbReference type="SUPFAM" id="SSF51445">
    <property type="entry name" value="(Trans)glycosidases"/>
    <property type="match status" value="1"/>
</dbReference>
<dbReference type="OrthoDB" id="287365at2"/>
<feature type="chain" id="PRO_5008745812" evidence="4">
    <location>
        <begin position="29"/>
        <end position="517"/>
    </location>
</feature>
<dbReference type="GO" id="GO:0009253">
    <property type="term" value="P:peptidoglycan catabolic process"/>
    <property type="evidence" value="ECO:0007669"/>
    <property type="project" value="InterPro"/>
</dbReference>
<dbReference type="InterPro" id="IPR017853">
    <property type="entry name" value="GH"/>
</dbReference>
<dbReference type="STRING" id="568872.GA0070624_3874"/>
<keyword evidence="3" id="KW-0326">Glycosidase</keyword>
<evidence type="ECO:0000256" key="2">
    <source>
        <dbReference type="ARBA" id="ARBA00022801"/>
    </source>
</evidence>
<evidence type="ECO:0000256" key="4">
    <source>
        <dbReference type="SAM" id="SignalP"/>
    </source>
</evidence>
<gene>
    <name evidence="5" type="ORF">GA0070624_3874</name>
</gene>
<dbReference type="InterPro" id="IPR002053">
    <property type="entry name" value="Glyco_hydro_25"/>
</dbReference>
<dbReference type="AlphaFoldDB" id="A0A1C6SIM3"/>
<reference evidence="6" key="1">
    <citation type="submission" date="2016-06" db="EMBL/GenBank/DDBJ databases">
        <authorList>
            <person name="Varghese N."/>
            <person name="Submissions Spin"/>
        </authorList>
    </citation>
    <scope>NUCLEOTIDE SEQUENCE [LARGE SCALE GENOMIC DNA]</scope>
    <source>
        <strain evidence="6">DSM 45431</strain>
    </source>
</reference>
<dbReference type="GO" id="GO:0016052">
    <property type="term" value="P:carbohydrate catabolic process"/>
    <property type="evidence" value="ECO:0007669"/>
    <property type="project" value="TreeGrafter"/>
</dbReference>
<dbReference type="GO" id="GO:0003796">
    <property type="term" value="F:lysozyme activity"/>
    <property type="evidence" value="ECO:0007669"/>
    <property type="project" value="InterPro"/>
</dbReference>
<accession>A0A1C6SIM3</accession>
<organism evidence="5 6">
    <name type="scientific">Micromonospora rhizosphaerae</name>
    <dbReference type="NCBI Taxonomy" id="568872"/>
    <lineage>
        <taxon>Bacteria</taxon>
        <taxon>Bacillati</taxon>
        <taxon>Actinomycetota</taxon>
        <taxon>Actinomycetes</taxon>
        <taxon>Micromonosporales</taxon>
        <taxon>Micromonosporaceae</taxon>
        <taxon>Micromonospora</taxon>
    </lineage>
</organism>
<dbReference type="Gene3D" id="2.80.10.50">
    <property type="match status" value="2"/>
</dbReference>